<evidence type="ECO:0000313" key="3">
    <source>
        <dbReference type="EMBL" id="SMR46553.1"/>
    </source>
</evidence>
<gene>
    <name evidence="3" type="ORF">ZT1E4_G3171</name>
</gene>
<protein>
    <recommendedName>
        <fullName evidence="2">DUF4604 domain-containing protein</fullName>
    </recommendedName>
</protein>
<dbReference type="EMBL" id="LT854254">
    <property type="protein sequence ID" value="SMR46553.1"/>
    <property type="molecule type" value="Genomic_DNA"/>
</dbReference>
<reference evidence="4" key="1">
    <citation type="submission" date="2017-05" db="EMBL/GenBank/DDBJ databases">
        <authorList>
            <person name="Song R."/>
            <person name="Chenine A.L."/>
            <person name="Ruprecht R.M."/>
        </authorList>
    </citation>
    <scope>NUCLEOTIDE SEQUENCE [LARGE SCALE GENOMIC DNA]</scope>
</reference>
<feature type="region of interest" description="Disordered" evidence="1">
    <location>
        <begin position="64"/>
        <end position="200"/>
    </location>
</feature>
<dbReference type="Proteomes" id="UP000245764">
    <property type="component" value="Chromosome 2"/>
</dbReference>
<organism evidence="3 4">
    <name type="scientific">Zymoseptoria tritici ST99CH_1E4</name>
    <dbReference type="NCBI Taxonomy" id="1276532"/>
    <lineage>
        <taxon>Eukaryota</taxon>
        <taxon>Fungi</taxon>
        <taxon>Dikarya</taxon>
        <taxon>Ascomycota</taxon>
        <taxon>Pezizomycotina</taxon>
        <taxon>Dothideomycetes</taxon>
        <taxon>Dothideomycetidae</taxon>
        <taxon>Mycosphaerellales</taxon>
        <taxon>Mycosphaerellaceae</taxon>
        <taxon>Zymoseptoria</taxon>
    </lineage>
</organism>
<accession>A0A2H1FYZ8</accession>
<dbReference type="AlphaFoldDB" id="A0A2H1FYZ8"/>
<proteinExistence type="predicted"/>
<feature type="compositionally biased region" description="Basic residues" evidence="1">
    <location>
        <begin position="179"/>
        <end position="189"/>
    </location>
</feature>
<feature type="compositionally biased region" description="Polar residues" evidence="1">
    <location>
        <begin position="132"/>
        <end position="142"/>
    </location>
</feature>
<feature type="compositionally biased region" description="Basic and acidic residues" evidence="1">
    <location>
        <begin position="104"/>
        <end position="114"/>
    </location>
</feature>
<evidence type="ECO:0000259" key="2">
    <source>
        <dbReference type="Pfam" id="PF15377"/>
    </source>
</evidence>
<evidence type="ECO:0000313" key="4">
    <source>
        <dbReference type="Proteomes" id="UP000245764"/>
    </source>
</evidence>
<feature type="domain" description="DUF4604" evidence="2">
    <location>
        <begin position="48"/>
        <end position="198"/>
    </location>
</feature>
<dbReference type="Pfam" id="PF15377">
    <property type="entry name" value="DUF4604"/>
    <property type="match status" value="1"/>
</dbReference>
<dbReference type="InterPro" id="IPR027911">
    <property type="entry name" value="DUF4604"/>
</dbReference>
<feature type="compositionally biased region" description="Acidic residues" evidence="1">
    <location>
        <begin position="90"/>
        <end position="103"/>
    </location>
</feature>
<evidence type="ECO:0000256" key="1">
    <source>
        <dbReference type="SAM" id="MobiDB-lite"/>
    </source>
</evidence>
<sequence length="200" mass="21415">MGLARLACGSVALTQNLSHLEFHHEVIRVLRPESSPDGREMSGKIKAKDLSYDTSLPPFLQRLHAAKGGSGDSDRHERAIARPKKAKDVNEDDGPTMVDEDGETLTKDEYEKLTKAGAATENSNAAPDGAEATSNVETTATRPDQKVTDGVAVKKRKLAKVVGDEDGAPNEVQATASKTPKKAKKKPKPVKLAFDDDDGT</sequence>
<name>A0A2H1FYZ8_ZYMTR</name>